<dbReference type="Pfam" id="PF17144">
    <property type="entry name" value="Ribosomal_L5e"/>
    <property type="match status" value="1"/>
</dbReference>
<dbReference type="PANTHER" id="PTHR23410">
    <property type="entry name" value="RIBOSOMAL PROTEIN L5-RELATED"/>
    <property type="match status" value="1"/>
</dbReference>
<dbReference type="FunFam" id="3.30.420.100:FF:000002">
    <property type="entry name" value="60S ribosomal protein L5"/>
    <property type="match status" value="1"/>
</dbReference>
<keyword evidence="5" id="KW-0699">rRNA-binding</keyword>
<proteinExistence type="evidence at transcript level"/>
<dbReference type="AlphaFoldDB" id="A0A4Y7NIT5"/>
<dbReference type="PANTHER" id="PTHR23410:SF12">
    <property type="entry name" value="LARGE RIBOSOMAL SUBUNIT PROTEIN UL18"/>
    <property type="match status" value="1"/>
</dbReference>
<keyword evidence="5" id="KW-0694">RNA-binding</keyword>
<dbReference type="GO" id="GO:0006412">
    <property type="term" value="P:translation"/>
    <property type="evidence" value="ECO:0007669"/>
    <property type="project" value="InterPro"/>
</dbReference>
<dbReference type="GO" id="GO:0008097">
    <property type="term" value="F:5S rRNA binding"/>
    <property type="evidence" value="ECO:0007669"/>
    <property type="project" value="InterPro"/>
</dbReference>
<keyword evidence="6" id="KW-0689">Ribosomal protein</keyword>
<comment type="subcellular location">
    <subcellularLocation>
        <location evidence="2">Cytoplasm</location>
    </subcellularLocation>
</comment>
<dbReference type="PRINTS" id="PR00058">
    <property type="entry name" value="RIBOSOMALL5"/>
</dbReference>
<evidence type="ECO:0000313" key="11">
    <source>
        <dbReference type="EMBL" id="SVE92524.1"/>
    </source>
</evidence>
<protein>
    <recommendedName>
        <fullName evidence="8">Large ribosomal subunit protein uL18</fullName>
    </recommendedName>
    <alternativeName>
        <fullName evidence="9">60S ribosomal protein L5</fullName>
    </alternativeName>
</protein>
<accession>A0A4Y7NIT5</accession>
<feature type="domain" description="Large ribosomal subunit protein uL18 C-terminal eukaryotes" evidence="10">
    <location>
        <begin position="253"/>
        <end position="308"/>
    </location>
</feature>
<dbReference type="SUPFAM" id="SSF53137">
    <property type="entry name" value="Translational machinery components"/>
    <property type="match status" value="1"/>
</dbReference>
<dbReference type="Pfam" id="PF14204">
    <property type="entry name" value="Ribosomal_L18_c"/>
    <property type="match status" value="1"/>
</dbReference>
<dbReference type="EMBL" id="LR022905">
    <property type="protein sequence ID" value="SVE92524.1"/>
    <property type="molecule type" value="mRNA"/>
</dbReference>
<evidence type="ECO:0000256" key="6">
    <source>
        <dbReference type="ARBA" id="ARBA00022980"/>
    </source>
</evidence>
<name>A0A4Y7NIT5_9CRUS</name>
<reference evidence="11" key="1">
    <citation type="submission" date="2018-08" db="EMBL/GenBank/DDBJ databases">
        <authorList>
            <person name="Cornetti L."/>
        </authorList>
    </citation>
    <scope>NUCLEOTIDE SEQUENCE</scope>
    <source>
        <strain evidence="11">CH-H-2</strain>
    </source>
</reference>
<evidence type="ECO:0000256" key="1">
    <source>
        <dbReference type="ARBA" id="ARBA00004021"/>
    </source>
</evidence>
<dbReference type="InterPro" id="IPR057268">
    <property type="entry name" value="Ribosomal_L18"/>
</dbReference>
<evidence type="ECO:0000256" key="3">
    <source>
        <dbReference type="ARBA" id="ARBA00007116"/>
    </source>
</evidence>
<evidence type="ECO:0000256" key="5">
    <source>
        <dbReference type="ARBA" id="ARBA00022730"/>
    </source>
</evidence>
<dbReference type="HAMAP" id="MF_01337_A">
    <property type="entry name" value="Ribosomal_uL18_A"/>
    <property type="match status" value="1"/>
</dbReference>
<evidence type="ECO:0000256" key="9">
    <source>
        <dbReference type="ARBA" id="ARBA00035352"/>
    </source>
</evidence>
<evidence type="ECO:0000256" key="8">
    <source>
        <dbReference type="ARBA" id="ARBA00035197"/>
    </source>
</evidence>
<dbReference type="InterPro" id="IPR025607">
    <property type="entry name" value="Ribosomal_uL18_C_euk"/>
</dbReference>
<comment type="similarity">
    <text evidence="3">Belongs to the universal ribosomal protein uL18 family.</text>
</comment>
<evidence type="ECO:0000256" key="7">
    <source>
        <dbReference type="ARBA" id="ARBA00023274"/>
    </source>
</evidence>
<sequence>MYVTMYAIRGRGESFRLNGFIKVVKNKAYFKRFQVKFRRRREGKTDYYARRRLVVQDKNKYNTPKYRMIVRFTNKDICCQIAYARIEGDVIVCAAYSHELPHYGVKVGLTNYAAAYCTGLLLARRLLKKFKLDTIYQGCTDVTGGVYNVEDVEKGPGAFRAFLDVGLARTTTGARIFGAMKGAADGGIDVPHSTKRFPGYDSESKEFDAEVHRKHIMGLHVADYMRQLMDDDEEAYKRQFSQYIKHGIVADTVETMYKKAHEAIRADPERQKSTKDPSKITKKRWNAAKLTLEERKARVAAKKKEFLAKLESGAAGDDE</sequence>
<dbReference type="CDD" id="cd00432">
    <property type="entry name" value="Ribosomal_L18_L5e"/>
    <property type="match status" value="1"/>
</dbReference>
<dbReference type="GO" id="GO:0022625">
    <property type="term" value="C:cytosolic large ribosomal subunit"/>
    <property type="evidence" value="ECO:0007669"/>
    <property type="project" value="TreeGrafter"/>
</dbReference>
<dbReference type="InterPro" id="IPR005485">
    <property type="entry name" value="Rbsml_uL18_euk_arch"/>
</dbReference>
<dbReference type="GO" id="GO:0000027">
    <property type="term" value="P:ribosomal large subunit assembly"/>
    <property type="evidence" value="ECO:0007669"/>
    <property type="project" value="TreeGrafter"/>
</dbReference>
<comment type="function">
    <text evidence="1">Component of the ribosome, a large ribonucleoprotein complex responsible for the synthesis of proteins in the cell. The small ribosomal subunit (SSU) binds messenger RNAs (mRNAs) and translates the encoded message by selecting cognate aminoacyl-transfer RNA (tRNA) molecules. The large subunit (LSU) contains the ribosomal catalytic site termed the peptidyl transferase center (PTC), which catalyzes the formation of peptide bonds, thereby polymerizing the amino acids delivered by tRNAs into a polypeptide chain. The nascent polypeptides leave the ribosome through a tunnel in the LSU and interact with protein factors that function in enzymatic processing, targeting, and the membrane insertion of nascent chains at the exit of the ribosomal tunnel.</text>
</comment>
<evidence type="ECO:0000259" key="10">
    <source>
        <dbReference type="Pfam" id="PF14204"/>
    </source>
</evidence>
<keyword evidence="7" id="KW-0687">Ribonucleoprotein</keyword>
<evidence type="ECO:0000256" key="4">
    <source>
        <dbReference type="ARBA" id="ARBA00022490"/>
    </source>
</evidence>
<evidence type="ECO:0000256" key="2">
    <source>
        <dbReference type="ARBA" id="ARBA00004496"/>
    </source>
</evidence>
<dbReference type="GO" id="GO:0003735">
    <property type="term" value="F:structural constituent of ribosome"/>
    <property type="evidence" value="ECO:0007669"/>
    <property type="project" value="InterPro"/>
</dbReference>
<keyword evidence="4" id="KW-0963">Cytoplasm</keyword>
<gene>
    <name evidence="11" type="primary">EOG090X09YS</name>
</gene>
<organism evidence="11">
    <name type="scientific">Megafenestra aurita</name>
    <dbReference type="NCBI Taxonomy" id="2291010"/>
    <lineage>
        <taxon>Eukaryota</taxon>
        <taxon>Metazoa</taxon>
        <taxon>Ecdysozoa</taxon>
        <taxon>Arthropoda</taxon>
        <taxon>Crustacea</taxon>
        <taxon>Branchiopoda</taxon>
        <taxon>Diplostraca</taxon>
        <taxon>Cladocera</taxon>
        <taxon>Anomopoda</taxon>
        <taxon>Daphniidae</taxon>
        <taxon>Megafenestra</taxon>
    </lineage>
</organism>
<dbReference type="Gene3D" id="3.30.420.100">
    <property type="match status" value="1"/>
</dbReference>